<sequence>MKKKSLAQAAALGLAVALAATGCSAKPADDASGDTTISFLTHWGPDQVTMLETAAAAFTKENPGIKVDVQAVPFGNLLSTLRTQGASADGPTITGIYDLWLPELVRDGLADAAPSDVSAEVTANWPASLVSAASSSDTVYGIPNEVDLYQLNYNTALFAAAGIDGPPATWDEMLDDAKKLTTTDQQGIGFITGWGSGAVHPFLSLLASNGGTFLNADGTASALTDPAALETAGLYQQLVEEKLTDPSKSLANASTTGPYLDNFTNGKTGMIIMANWWESALKDAMGDNFANVATAPIPVGPSGTESSSISYSWMTTVNAKASDAKRDAAWKFLNWLNGPDSGADGSSAMADMLLTMGILPSRTSDLEVNAAALETPFLASYVKALETATPFPTVIGGQAAADALQKQIESLLNGQVSAADAMKNASKDVDSALTKAQK</sequence>
<dbReference type="RefSeq" id="WP_345068767.1">
    <property type="nucleotide sequence ID" value="NZ_BAABCN010000012.1"/>
</dbReference>
<comment type="similarity">
    <text evidence="1">Belongs to the bacterial solute-binding protein 1 family.</text>
</comment>
<feature type="signal peptide" evidence="4">
    <location>
        <begin position="1"/>
        <end position="19"/>
    </location>
</feature>
<accession>A0ABP7KVQ0</accession>
<gene>
    <name evidence="5" type="ORF">GCM10022381_33410</name>
</gene>
<keyword evidence="2" id="KW-0813">Transport</keyword>
<evidence type="ECO:0000256" key="1">
    <source>
        <dbReference type="ARBA" id="ARBA00008520"/>
    </source>
</evidence>
<dbReference type="Gene3D" id="3.40.190.10">
    <property type="entry name" value="Periplasmic binding protein-like II"/>
    <property type="match status" value="2"/>
</dbReference>
<reference evidence="6" key="1">
    <citation type="journal article" date="2019" name="Int. J. Syst. Evol. Microbiol.">
        <title>The Global Catalogue of Microorganisms (GCM) 10K type strain sequencing project: providing services to taxonomists for standard genome sequencing and annotation.</title>
        <authorList>
            <consortium name="The Broad Institute Genomics Platform"/>
            <consortium name="The Broad Institute Genome Sequencing Center for Infectious Disease"/>
            <person name="Wu L."/>
            <person name="Ma J."/>
        </authorList>
    </citation>
    <scope>NUCLEOTIDE SEQUENCE [LARGE SCALE GENOMIC DNA]</scope>
    <source>
        <strain evidence="6">JCM 17021</strain>
    </source>
</reference>
<dbReference type="PROSITE" id="PS51257">
    <property type="entry name" value="PROKAR_LIPOPROTEIN"/>
    <property type="match status" value="1"/>
</dbReference>
<protein>
    <recommendedName>
        <fullName evidence="7">ABC transporter substrate-binding protein</fullName>
    </recommendedName>
</protein>
<evidence type="ECO:0008006" key="7">
    <source>
        <dbReference type="Google" id="ProtNLM"/>
    </source>
</evidence>
<dbReference type="EMBL" id="BAABCN010000012">
    <property type="protein sequence ID" value="GAA3888893.1"/>
    <property type="molecule type" value="Genomic_DNA"/>
</dbReference>
<dbReference type="InterPro" id="IPR050490">
    <property type="entry name" value="Bact_solute-bd_prot1"/>
</dbReference>
<dbReference type="Pfam" id="PF01547">
    <property type="entry name" value="SBP_bac_1"/>
    <property type="match status" value="1"/>
</dbReference>
<dbReference type="SUPFAM" id="SSF53850">
    <property type="entry name" value="Periplasmic binding protein-like II"/>
    <property type="match status" value="1"/>
</dbReference>
<keyword evidence="3 4" id="KW-0732">Signal</keyword>
<proteinExistence type="inferred from homology"/>
<dbReference type="PANTHER" id="PTHR43649:SF34">
    <property type="entry name" value="ABC TRANSPORTER PERIPLASMIC-BINDING PROTEIN YCJN-RELATED"/>
    <property type="match status" value="1"/>
</dbReference>
<feature type="chain" id="PRO_5047360874" description="ABC transporter substrate-binding protein" evidence="4">
    <location>
        <begin position="20"/>
        <end position="438"/>
    </location>
</feature>
<evidence type="ECO:0000313" key="6">
    <source>
        <dbReference type="Proteomes" id="UP001501803"/>
    </source>
</evidence>
<evidence type="ECO:0000256" key="3">
    <source>
        <dbReference type="ARBA" id="ARBA00022729"/>
    </source>
</evidence>
<evidence type="ECO:0000313" key="5">
    <source>
        <dbReference type="EMBL" id="GAA3888893.1"/>
    </source>
</evidence>
<evidence type="ECO:0000256" key="4">
    <source>
        <dbReference type="SAM" id="SignalP"/>
    </source>
</evidence>
<name>A0ABP7KVQ0_9MICO</name>
<evidence type="ECO:0000256" key="2">
    <source>
        <dbReference type="ARBA" id="ARBA00022448"/>
    </source>
</evidence>
<dbReference type="PANTHER" id="PTHR43649">
    <property type="entry name" value="ARABINOSE-BINDING PROTEIN-RELATED"/>
    <property type="match status" value="1"/>
</dbReference>
<dbReference type="Proteomes" id="UP001501803">
    <property type="component" value="Unassembled WGS sequence"/>
</dbReference>
<dbReference type="InterPro" id="IPR006059">
    <property type="entry name" value="SBP"/>
</dbReference>
<comment type="caution">
    <text evidence="5">The sequence shown here is derived from an EMBL/GenBank/DDBJ whole genome shotgun (WGS) entry which is preliminary data.</text>
</comment>
<keyword evidence="6" id="KW-1185">Reference proteome</keyword>
<organism evidence="5 6">
    <name type="scientific">Leifsonia kafniensis</name>
    <dbReference type="NCBI Taxonomy" id="475957"/>
    <lineage>
        <taxon>Bacteria</taxon>
        <taxon>Bacillati</taxon>
        <taxon>Actinomycetota</taxon>
        <taxon>Actinomycetes</taxon>
        <taxon>Micrococcales</taxon>
        <taxon>Microbacteriaceae</taxon>
        <taxon>Leifsonia</taxon>
    </lineage>
</organism>